<dbReference type="InterPro" id="IPR011004">
    <property type="entry name" value="Trimer_LpxA-like_sf"/>
</dbReference>
<evidence type="ECO:0000256" key="3">
    <source>
        <dbReference type="ARBA" id="ARBA00022915"/>
    </source>
</evidence>
<dbReference type="GO" id="GO:0009085">
    <property type="term" value="P:lysine biosynthetic process"/>
    <property type="evidence" value="ECO:0007669"/>
    <property type="project" value="UniProtKB-KW"/>
</dbReference>
<dbReference type="CDD" id="cd03358">
    <property type="entry name" value="LbH_WxcM_N_like"/>
    <property type="match status" value="1"/>
</dbReference>
<organism evidence="5 6">
    <name type="scientific">Candidatus Nitrososphaera evergladensis SR1</name>
    <dbReference type="NCBI Taxonomy" id="1459636"/>
    <lineage>
        <taxon>Archaea</taxon>
        <taxon>Nitrososphaerota</taxon>
        <taxon>Nitrososphaeria</taxon>
        <taxon>Nitrososphaerales</taxon>
        <taxon>Nitrososphaeraceae</taxon>
        <taxon>Nitrososphaera</taxon>
    </lineage>
</organism>
<accession>A0A075MUJ3</accession>
<dbReference type="OrthoDB" id="30669at2157"/>
<evidence type="ECO:0000313" key="5">
    <source>
        <dbReference type="EMBL" id="AIF84362.1"/>
    </source>
</evidence>
<name>A0A075MUJ3_9ARCH</name>
<keyword evidence="3" id="KW-0220">Diaminopimelate biosynthesis</keyword>
<dbReference type="InterPro" id="IPR050179">
    <property type="entry name" value="Trans_hexapeptide_repeat"/>
</dbReference>
<reference evidence="5 6" key="1">
    <citation type="journal article" date="2014" name="PLoS ONE">
        <title>Genome Sequence of Candidatus Nitrososphaera evergladensis from Group I.1b Enriched from Everglades Soil Reveals Novel Genomic Features of the Ammonia-Oxidizing Archaea.</title>
        <authorList>
            <person name="Zhalnina K.V."/>
            <person name="Dias R."/>
            <person name="Leonard M.T."/>
            <person name="Dorr de Quadros P."/>
            <person name="Camargo F.A."/>
            <person name="Drew J.C."/>
            <person name="Farmerie W.G."/>
            <person name="Daroub S.H."/>
            <person name="Triplett E.W."/>
        </authorList>
    </citation>
    <scope>NUCLEOTIDE SEQUENCE [LARGE SCALE GENOMIC DNA]</scope>
    <source>
        <strain evidence="5 6">SR1</strain>
    </source>
</reference>
<dbReference type="GeneID" id="41598024"/>
<dbReference type="Pfam" id="PF14602">
    <property type="entry name" value="Hexapep_2"/>
    <property type="match status" value="1"/>
</dbReference>
<keyword evidence="6" id="KW-1185">Reference proteome</keyword>
<dbReference type="InterPro" id="IPR018357">
    <property type="entry name" value="Hexapep_transf_CS"/>
</dbReference>
<dbReference type="PROSITE" id="PS00101">
    <property type="entry name" value="HEXAPEP_TRANSFERASES"/>
    <property type="match status" value="3"/>
</dbReference>
<evidence type="ECO:0000313" key="6">
    <source>
        <dbReference type="Proteomes" id="UP000028194"/>
    </source>
</evidence>
<dbReference type="Pfam" id="PF00132">
    <property type="entry name" value="Hexapep"/>
    <property type="match status" value="1"/>
</dbReference>
<dbReference type="Gene3D" id="2.160.10.10">
    <property type="entry name" value="Hexapeptide repeat proteins"/>
    <property type="match status" value="1"/>
</dbReference>
<sequence length="177" mass="19051">MAKAKKKIYRNVAGVRNQVDKSAKIGKNTRIWHFAYVGAKTVVGDNVKIGSLAHVDYGVKIGNNVKIEGMVYIPPLTVIGNDVFIGPGATFTNDPYPMSPKMIGVIVEDGAIIGARSVVRPGVRIGKNSVVAMGSVVTRDVPAETVVMGVPARIAYTRQDYDHKKKEWEEGSPSPSS</sequence>
<dbReference type="SUPFAM" id="SSF51161">
    <property type="entry name" value="Trimeric LpxA-like enzymes"/>
    <property type="match status" value="1"/>
</dbReference>
<dbReference type="InterPro" id="IPR001451">
    <property type="entry name" value="Hexapep"/>
</dbReference>
<keyword evidence="1" id="KW-0028">Amino-acid biosynthesis</keyword>
<dbReference type="Proteomes" id="UP000028194">
    <property type="component" value="Chromosome"/>
</dbReference>
<keyword evidence="2 5" id="KW-0808">Transferase</keyword>
<gene>
    <name evidence="5" type="ORF">NTE_02309</name>
</gene>
<dbReference type="EMBL" id="CP007174">
    <property type="protein sequence ID" value="AIF84362.1"/>
    <property type="molecule type" value="Genomic_DNA"/>
</dbReference>
<dbReference type="GO" id="GO:0019877">
    <property type="term" value="P:diaminopimelate biosynthetic process"/>
    <property type="evidence" value="ECO:0007669"/>
    <property type="project" value="UniProtKB-KW"/>
</dbReference>
<dbReference type="HOGENOM" id="CLU_051638_9_0_2"/>
<evidence type="ECO:0000256" key="1">
    <source>
        <dbReference type="ARBA" id="ARBA00022605"/>
    </source>
</evidence>
<dbReference type="RefSeq" id="WP_148700946.1">
    <property type="nucleotide sequence ID" value="NZ_CP007174.1"/>
</dbReference>
<dbReference type="GO" id="GO:0016740">
    <property type="term" value="F:transferase activity"/>
    <property type="evidence" value="ECO:0007669"/>
    <property type="project" value="UniProtKB-KW"/>
</dbReference>
<evidence type="ECO:0000256" key="2">
    <source>
        <dbReference type="ARBA" id="ARBA00022679"/>
    </source>
</evidence>
<dbReference type="KEGG" id="nev:NTE_02309"/>
<dbReference type="PANTHER" id="PTHR43300">
    <property type="entry name" value="ACETYLTRANSFERASE"/>
    <property type="match status" value="1"/>
</dbReference>
<protein>
    <submittedName>
        <fullName evidence="5">Acetyltransferase (Isoleucine patch superfamily)</fullName>
    </submittedName>
</protein>
<dbReference type="AlphaFoldDB" id="A0A075MUJ3"/>
<dbReference type="PANTHER" id="PTHR43300:SF10">
    <property type="entry name" value="2,3,4,5-TETRAHYDROPYRIDINE-2,6-DICARBOXYLATE N-ACETYLTRANSFERASE"/>
    <property type="match status" value="1"/>
</dbReference>
<dbReference type="STRING" id="1459636.NTE_02309"/>
<keyword evidence="4" id="KW-0457">Lysine biosynthesis</keyword>
<proteinExistence type="predicted"/>
<dbReference type="eggNOG" id="arCOG01848">
    <property type="taxonomic scope" value="Archaea"/>
</dbReference>
<evidence type="ECO:0000256" key="4">
    <source>
        <dbReference type="ARBA" id="ARBA00023154"/>
    </source>
</evidence>